<reference evidence="2 3" key="1">
    <citation type="submission" date="2020-05" db="EMBL/GenBank/DDBJ databases">
        <title>Compete genome of Limnobacter sp. SAORIC-580.</title>
        <authorList>
            <person name="Song J."/>
            <person name="Cho J.-C."/>
        </authorList>
    </citation>
    <scope>NUCLEOTIDE SEQUENCE [LARGE SCALE GENOMIC DNA]</scope>
    <source>
        <strain evidence="2 3">SAORIC-580</strain>
    </source>
</reference>
<protein>
    <recommendedName>
        <fullName evidence="4">Dicarboxylate transport domain-containing protein</fullName>
    </recommendedName>
</protein>
<evidence type="ECO:0000313" key="3">
    <source>
        <dbReference type="Proteomes" id="UP000501130"/>
    </source>
</evidence>
<proteinExistence type="predicted"/>
<dbReference type="Proteomes" id="UP000501130">
    <property type="component" value="Chromosome"/>
</dbReference>
<keyword evidence="3" id="KW-1185">Reference proteome</keyword>
<feature type="signal peptide" evidence="1">
    <location>
        <begin position="1"/>
        <end position="26"/>
    </location>
</feature>
<dbReference type="EMBL" id="CP053084">
    <property type="protein sequence ID" value="QJR28438.1"/>
    <property type="molecule type" value="Genomic_DNA"/>
</dbReference>
<accession>A0ABX6N226</accession>
<name>A0ABX6N226_9BURK</name>
<keyword evidence="1" id="KW-0732">Signal</keyword>
<sequence>MKRQARLLATLAFAAFTLYMAPNAWADTLEKVQDWRISLPNTWQPSEQALVQVRNSRLALANNIRFDIQSLHGTLAAAQPNTPVSLENLAAYEVNVDHAHLRIADSVLQALVQAELQASEAPLRIKQVTTQTDGMLITGDIKRLGFWIPFTMEGTPAVANAGEITLTPRTLKVAGVPLYKALLATNIQLQSLIDMKSKAVALQGQAMVLRLDQVLPAPKLSFELNAVQLGQGEVTVLLGQANPAPPFYCKADCPANFVYTHGGELRAAGMVLAGQPTLVTGISNGSLPIALHDLNSLISTSTVQLRTDGALWISAQEGLLNPAETALLNTGEAAIAQLEGLNSAQEAVTLAVHHATLLSREGIELRVEKLLASTQSTDLGQLPTAKQTVHVGEISLSEAAMNTLMNKALFNFEGSPIRQVNTTIGEPHLQLSLQVKPEIFGIPLFWLPAKLSGPLLISSDKQHLEFTPAEVRLFGLSMLPLIDYAGLKLSSFIKIDETAVKLQDNTIRIALGSALPPLQLSTELRAVKTVLRSPLGPYLQVHVGTLPAEKIGEIYNTMELLPLGLWMKTPEFTALGMRTGPTLGHVYNDPRKERLVIDLAQYPDLLANATLRLPRSERVWVSMPSPGNGSQYPIQGHRHEDEAHQVPHHHQ</sequence>
<evidence type="ECO:0008006" key="4">
    <source>
        <dbReference type="Google" id="ProtNLM"/>
    </source>
</evidence>
<organism evidence="2 3">
    <name type="scientific">Limnobacter profundi</name>
    <dbReference type="NCBI Taxonomy" id="2732163"/>
    <lineage>
        <taxon>Bacteria</taxon>
        <taxon>Pseudomonadati</taxon>
        <taxon>Pseudomonadota</taxon>
        <taxon>Betaproteobacteria</taxon>
        <taxon>Burkholderiales</taxon>
        <taxon>Burkholderiaceae</taxon>
        <taxon>Limnobacter</taxon>
    </lineage>
</organism>
<gene>
    <name evidence="2" type="ORF">HKT17_01285</name>
</gene>
<feature type="chain" id="PRO_5046012311" description="Dicarboxylate transport domain-containing protein" evidence="1">
    <location>
        <begin position="27"/>
        <end position="651"/>
    </location>
</feature>
<evidence type="ECO:0000256" key="1">
    <source>
        <dbReference type="SAM" id="SignalP"/>
    </source>
</evidence>
<evidence type="ECO:0000313" key="2">
    <source>
        <dbReference type="EMBL" id="QJR28438.1"/>
    </source>
</evidence>